<dbReference type="InterPro" id="IPR036388">
    <property type="entry name" value="WH-like_DNA-bd_sf"/>
</dbReference>
<keyword evidence="6" id="KW-1185">Reference proteome</keyword>
<dbReference type="Gene3D" id="3.30.70.920">
    <property type="match status" value="1"/>
</dbReference>
<dbReference type="OrthoDB" id="9803143at2"/>
<reference evidence="5 6" key="1">
    <citation type="journal article" date="2014" name="Antonie Van Leeuwenhoek">
        <title>Hyphomonas beringensis sp. nov. and Hyphomonas chukchiensis sp. nov., isolated from surface seawater of the Bering Sea and Chukchi Sea.</title>
        <authorList>
            <person name="Li C."/>
            <person name="Lai Q."/>
            <person name="Li G."/>
            <person name="Dong C."/>
            <person name="Wang J."/>
            <person name="Liao Y."/>
            <person name="Shao Z."/>
        </authorList>
    </citation>
    <scope>NUCLEOTIDE SEQUENCE [LARGE SCALE GENOMIC DNA]</scope>
    <source>
        <strain evidence="5 6">PS728</strain>
    </source>
</reference>
<gene>
    <name evidence="5" type="ORF">HPO_14007</name>
</gene>
<dbReference type="Gene3D" id="1.10.10.10">
    <property type="entry name" value="Winged helix-like DNA-binding domain superfamily/Winged helix DNA-binding domain"/>
    <property type="match status" value="1"/>
</dbReference>
<accession>A0A062V6C9</accession>
<dbReference type="PRINTS" id="PR00033">
    <property type="entry name" value="HTHASNC"/>
</dbReference>
<protein>
    <submittedName>
        <fullName evidence="5">Transcriptional regulator, AsnC family protein</fullName>
    </submittedName>
</protein>
<evidence type="ECO:0000313" key="5">
    <source>
        <dbReference type="EMBL" id="KCZ97613.1"/>
    </source>
</evidence>
<dbReference type="PROSITE" id="PS00519">
    <property type="entry name" value="HTH_ASNC_1"/>
    <property type="match status" value="1"/>
</dbReference>
<evidence type="ECO:0000256" key="3">
    <source>
        <dbReference type="ARBA" id="ARBA00023163"/>
    </source>
</evidence>
<dbReference type="GO" id="GO:0043200">
    <property type="term" value="P:response to amino acid"/>
    <property type="evidence" value="ECO:0007669"/>
    <property type="project" value="TreeGrafter"/>
</dbReference>
<comment type="caution">
    <text evidence="5">The sequence shown here is derived from an EMBL/GenBank/DDBJ whole genome shotgun (WGS) entry which is preliminary data.</text>
</comment>
<evidence type="ECO:0000256" key="1">
    <source>
        <dbReference type="ARBA" id="ARBA00023015"/>
    </source>
</evidence>
<evidence type="ECO:0000256" key="2">
    <source>
        <dbReference type="ARBA" id="ARBA00023125"/>
    </source>
</evidence>
<dbReference type="PANTHER" id="PTHR30154:SF34">
    <property type="entry name" value="TRANSCRIPTIONAL REGULATOR AZLB"/>
    <property type="match status" value="1"/>
</dbReference>
<keyword evidence="1" id="KW-0805">Transcription regulation</keyword>
<dbReference type="Pfam" id="PF13404">
    <property type="entry name" value="HTH_AsnC-type"/>
    <property type="match status" value="1"/>
</dbReference>
<name>A0A062V6C9_9PROT</name>
<dbReference type="InterPro" id="IPR036390">
    <property type="entry name" value="WH_DNA-bd_sf"/>
</dbReference>
<dbReference type="PROSITE" id="PS50956">
    <property type="entry name" value="HTH_ASNC_2"/>
    <property type="match status" value="1"/>
</dbReference>
<proteinExistence type="predicted"/>
<dbReference type="eggNOG" id="COG1522">
    <property type="taxonomic scope" value="Bacteria"/>
</dbReference>
<keyword evidence="2" id="KW-0238">DNA-binding</keyword>
<dbReference type="InterPro" id="IPR011008">
    <property type="entry name" value="Dimeric_a/b-barrel"/>
</dbReference>
<dbReference type="RefSeq" id="WP_051612636.1">
    <property type="nucleotide sequence ID" value="NZ_ARYM01000017.1"/>
</dbReference>
<dbReference type="PANTHER" id="PTHR30154">
    <property type="entry name" value="LEUCINE-RESPONSIVE REGULATORY PROTEIN"/>
    <property type="match status" value="1"/>
</dbReference>
<dbReference type="SUPFAM" id="SSF46785">
    <property type="entry name" value="Winged helix' DNA-binding domain"/>
    <property type="match status" value="1"/>
</dbReference>
<dbReference type="EMBL" id="ARYM01000017">
    <property type="protein sequence ID" value="KCZ97613.1"/>
    <property type="molecule type" value="Genomic_DNA"/>
</dbReference>
<dbReference type="SUPFAM" id="SSF54909">
    <property type="entry name" value="Dimeric alpha+beta barrel"/>
    <property type="match status" value="1"/>
</dbReference>
<dbReference type="AlphaFoldDB" id="A0A062V6C9"/>
<dbReference type="Pfam" id="PF01037">
    <property type="entry name" value="AsnC_trans_reg"/>
    <property type="match status" value="1"/>
</dbReference>
<evidence type="ECO:0000259" key="4">
    <source>
        <dbReference type="PROSITE" id="PS50956"/>
    </source>
</evidence>
<dbReference type="InterPro" id="IPR019888">
    <property type="entry name" value="Tscrpt_reg_AsnC-like"/>
</dbReference>
<dbReference type="GO" id="GO:0043565">
    <property type="term" value="F:sequence-specific DNA binding"/>
    <property type="evidence" value="ECO:0007669"/>
    <property type="project" value="InterPro"/>
</dbReference>
<evidence type="ECO:0000313" key="6">
    <source>
        <dbReference type="Proteomes" id="UP000027100"/>
    </source>
</evidence>
<dbReference type="STRING" id="1280954.HPO_14007"/>
<dbReference type="InterPro" id="IPR019887">
    <property type="entry name" value="Tscrpt_reg_AsnC/Lrp_C"/>
</dbReference>
<sequence length="159" mass="17656">MKNDSLEEKILDILTVDARISNREVGRLLNVSDVTIGKRLKAMQRSGAIRITALVNPQALGLNCAAFVRLKTAPEMARKIAMSAAALKEVPFVSLTGGPHNVVTLAVVEDRQALADLVHQHFRRWKGIYSLETHELISSPKHRLDVVRIVDHDQKRPAP</sequence>
<organism evidence="5 6">
    <name type="scientific">Hyphomonas polymorpha PS728</name>
    <dbReference type="NCBI Taxonomy" id="1280954"/>
    <lineage>
        <taxon>Bacteria</taxon>
        <taxon>Pseudomonadati</taxon>
        <taxon>Pseudomonadota</taxon>
        <taxon>Alphaproteobacteria</taxon>
        <taxon>Hyphomonadales</taxon>
        <taxon>Hyphomonadaceae</taxon>
        <taxon>Hyphomonas</taxon>
    </lineage>
</organism>
<keyword evidence="3" id="KW-0804">Transcription</keyword>
<dbReference type="SMART" id="SM00344">
    <property type="entry name" value="HTH_ASNC"/>
    <property type="match status" value="1"/>
</dbReference>
<dbReference type="PATRIC" id="fig|1280954.3.peg.2837"/>
<dbReference type="InterPro" id="IPR000485">
    <property type="entry name" value="AsnC-type_HTH_dom"/>
</dbReference>
<feature type="domain" description="HTH asnC-type" evidence="4">
    <location>
        <begin position="1"/>
        <end position="63"/>
    </location>
</feature>
<dbReference type="Proteomes" id="UP000027100">
    <property type="component" value="Unassembled WGS sequence"/>
</dbReference>
<dbReference type="GO" id="GO:0005829">
    <property type="term" value="C:cytosol"/>
    <property type="evidence" value="ECO:0007669"/>
    <property type="project" value="TreeGrafter"/>
</dbReference>
<dbReference type="InterPro" id="IPR019885">
    <property type="entry name" value="Tscrpt_reg_HTH_AsnC-type_CS"/>
</dbReference>